<keyword evidence="1" id="KW-0479">Metal-binding</keyword>
<keyword evidence="1" id="KW-0378">Hydrolase</keyword>
<name>A0A8X8GWH1_9RHOB</name>
<dbReference type="Pfam" id="PF07171">
    <property type="entry name" value="MlrC_C"/>
    <property type="match status" value="1"/>
</dbReference>
<keyword evidence="1" id="KW-0645">Protease</keyword>
<dbReference type="PIRSF" id="PIRSF012702">
    <property type="entry name" value="UCP012702"/>
    <property type="match status" value="1"/>
</dbReference>
<feature type="domain" description="Microcystin LR degradation protein MlrC C-terminal" evidence="2">
    <location>
        <begin position="311"/>
        <end position="490"/>
    </location>
</feature>
<keyword evidence="5" id="KW-1185">Reference proteome</keyword>
<dbReference type="RefSeq" id="WP_152827403.1">
    <property type="nucleotide sequence ID" value="NZ_WHUT02000008.1"/>
</dbReference>
<dbReference type="InterPro" id="IPR009197">
    <property type="entry name" value="MlrC"/>
</dbReference>
<sequence>MLRSPRIAIVGLHLEANGFAPPTTKQDFLAECWEEGDAISARARQVSHLPLELRGFYARMDATGPWEPVPLIVLAAQPGGPVEQAVFDEFLSIAETRLRAAGSVDAVYVCSHGGSLSTGDDDNDGTLVLRIRNLVGLDIPIVITHDLHCNVSRRMVEAGDALVAYRTNPHVDHRECAAEAADILRRMTGPERLRTAKAHVRVPIVPWPATTMLSSEGPYADLLHLARQLGATPVVNISVTAGFVLSDLPKCGITVNVTTEGDKALADALANRIATAAWADRHRYFADLLSLDQAVGIAAEAAMGRRAPLILADVADNPGGGGLGNTTWLLRALHEAHVGGVILGLFCDPALSAQAHAAGVGARFDACFAPVESEFTRSFACPVTVRGLHDGTVVGRRGRDAGREIRLGPSALVELDSSGIRVVVTSLREQPADPMPFEMFGIDIAQARVAVLKSCAHFRAGFDEFFTPDRIHEVDVPGLTSNVLENFTFRGLQRPIWPLDRNFEWAPPSP</sequence>
<dbReference type="GO" id="GO:0006508">
    <property type="term" value="P:proteolysis"/>
    <property type="evidence" value="ECO:0007669"/>
    <property type="project" value="UniProtKB-KW"/>
</dbReference>
<dbReference type="EMBL" id="WHUT02000008">
    <property type="protein sequence ID" value="NUB45654.1"/>
    <property type="molecule type" value="Genomic_DNA"/>
</dbReference>
<evidence type="ECO:0000256" key="1">
    <source>
        <dbReference type="PIRNR" id="PIRNR012702"/>
    </source>
</evidence>
<reference evidence="4" key="1">
    <citation type="submission" date="2020-05" db="EMBL/GenBank/DDBJ databases">
        <title>Fertoebacter nigrum gen. nov., sp. nov., a new member of the family Rhodobacteraceae.</title>
        <authorList>
            <person name="Szuroczki S."/>
            <person name="Abbaszade G."/>
            <person name="Buni D."/>
            <person name="Schumann P."/>
            <person name="Toth E."/>
        </authorList>
    </citation>
    <scope>NUCLEOTIDE SEQUENCE</scope>
    <source>
        <strain evidence="4">RG-N-1a</strain>
    </source>
</reference>
<gene>
    <name evidence="4" type="ORF">GEU84_014745</name>
</gene>
<evidence type="ECO:0000313" key="5">
    <source>
        <dbReference type="Proteomes" id="UP000484076"/>
    </source>
</evidence>
<evidence type="ECO:0000259" key="3">
    <source>
        <dbReference type="Pfam" id="PF07364"/>
    </source>
</evidence>
<comment type="similarity">
    <text evidence="1">Belongs to the peptidase M81 family.</text>
</comment>
<proteinExistence type="inferred from homology"/>
<keyword evidence="1" id="KW-0482">Metalloprotease</keyword>
<comment type="function">
    <text evidence="1">Involved in peptidolytic degradation of cyclic heptapeptide hepatotoxin microcystin (MC).</text>
</comment>
<feature type="domain" description="Microcystin LR degradation protein MlrC N-terminal" evidence="3">
    <location>
        <begin position="6"/>
        <end position="296"/>
    </location>
</feature>
<comment type="cofactor">
    <cofactor evidence="1">
        <name>Zn(2+)</name>
        <dbReference type="ChEBI" id="CHEBI:29105"/>
    </cofactor>
    <text evidence="1">Binds 1 zinc ion per subunit.</text>
</comment>
<dbReference type="AlphaFoldDB" id="A0A8X8GWH1"/>
<dbReference type="Proteomes" id="UP000484076">
    <property type="component" value="Unassembled WGS sequence"/>
</dbReference>
<evidence type="ECO:0000259" key="2">
    <source>
        <dbReference type="Pfam" id="PF07171"/>
    </source>
</evidence>
<evidence type="ECO:0000313" key="4">
    <source>
        <dbReference type="EMBL" id="NUB45654.1"/>
    </source>
</evidence>
<organism evidence="4 5">
    <name type="scientific">Fertoeibacter niger</name>
    <dbReference type="NCBI Taxonomy" id="2656921"/>
    <lineage>
        <taxon>Bacteria</taxon>
        <taxon>Pseudomonadati</taxon>
        <taxon>Pseudomonadota</taxon>
        <taxon>Alphaproteobacteria</taxon>
        <taxon>Rhodobacterales</taxon>
        <taxon>Paracoccaceae</taxon>
        <taxon>Fertoeibacter</taxon>
    </lineage>
</organism>
<dbReference type="InterPro" id="IPR015995">
    <property type="entry name" value="MlrC_N"/>
</dbReference>
<dbReference type="Pfam" id="PF07364">
    <property type="entry name" value="DUF1485"/>
    <property type="match status" value="1"/>
</dbReference>
<accession>A0A8X8GWH1</accession>
<dbReference type="GO" id="GO:0046872">
    <property type="term" value="F:metal ion binding"/>
    <property type="evidence" value="ECO:0007669"/>
    <property type="project" value="UniProtKB-KW"/>
</dbReference>
<comment type="caution">
    <text evidence="4">The sequence shown here is derived from an EMBL/GenBank/DDBJ whole genome shotgun (WGS) entry which is preliminary data.</text>
</comment>
<protein>
    <recommendedName>
        <fullName evidence="1">Microcystinase C</fullName>
        <shortName evidence="1">MlrC</shortName>
    </recommendedName>
</protein>
<dbReference type="InterPro" id="IPR010799">
    <property type="entry name" value="MlrC_C"/>
</dbReference>
<dbReference type="GO" id="GO:0008237">
    <property type="term" value="F:metallopeptidase activity"/>
    <property type="evidence" value="ECO:0007669"/>
    <property type="project" value="UniProtKB-KW"/>
</dbReference>